<dbReference type="RefSeq" id="WP_085559499.1">
    <property type="nucleotide sequence ID" value="NZ_FOAH01000007.1"/>
</dbReference>
<keyword evidence="3" id="KW-0288">FMN</keyword>
<dbReference type="AlphaFoldDB" id="A0A1X7N3M1"/>
<dbReference type="SUPFAM" id="SSF50475">
    <property type="entry name" value="FMN-binding split barrel"/>
    <property type="match status" value="1"/>
</dbReference>
<dbReference type="Proteomes" id="UP000193435">
    <property type="component" value="Unassembled WGS sequence"/>
</dbReference>
<keyword evidence="7" id="KW-1185">Reference proteome</keyword>
<dbReference type="InterPro" id="IPR012349">
    <property type="entry name" value="Split_barrel_FMN-bd"/>
</dbReference>
<feature type="domain" description="Flavin reductase like" evidence="5">
    <location>
        <begin position="22"/>
        <end position="172"/>
    </location>
</feature>
<dbReference type="GO" id="GO:0016646">
    <property type="term" value="F:oxidoreductase activity, acting on the CH-NH group of donors, NAD or NADP as acceptor"/>
    <property type="evidence" value="ECO:0007669"/>
    <property type="project" value="UniProtKB-ARBA"/>
</dbReference>
<sequence length="205" mass="22976">MAKLKIDFDTIDEASRMKLVKGSIIPRPIAWITSSNENGSINLAPFSYFNVISPTLVIVSFQRNGEQQKDTFVNISREREAVIHIVDESLISAMDISSTPLARNKSELELTDLNLSPSMKVKTPGIKEALIRFEVVLEESLTLKDYDKNKEEADLVILRVIASVIDETVYDLKQGYVLSEVLRPVARLGGTDYAGIQSLPFKRNF</sequence>
<dbReference type="GO" id="GO:0010181">
    <property type="term" value="F:FMN binding"/>
    <property type="evidence" value="ECO:0007669"/>
    <property type="project" value="InterPro"/>
</dbReference>
<dbReference type="InterPro" id="IPR002563">
    <property type="entry name" value="Flavin_Rdtase-like_dom"/>
</dbReference>
<reference evidence="6 7" key="1">
    <citation type="submission" date="2017-04" db="EMBL/GenBank/DDBJ databases">
        <authorList>
            <person name="Afonso C.L."/>
            <person name="Miller P.J."/>
            <person name="Scott M.A."/>
            <person name="Spackman E."/>
            <person name="Goraichik I."/>
            <person name="Dimitrov K.M."/>
            <person name="Suarez D.L."/>
            <person name="Swayne D.E."/>
        </authorList>
    </citation>
    <scope>NUCLEOTIDE SEQUENCE [LARGE SCALE GENOMIC DNA]</scope>
    <source>
        <strain evidence="6 7">LMG26642</strain>
    </source>
</reference>
<evidence type="ECO:0000259" key="5">
    <source>
        <dbReference type="SMART" id="SM00903"/>
    </source>
</evidence>
<dbReference type="OrthoDB" id="9794638at2"/>
<gene>
    <name evidence="6" type="ORF">SAMN04488700_1326</name>
</gene>
<keyword evidence="2" id="KW-0285">Flavoprotein</keyword>
<dbReference type="PANTHER" id="PTHR33798">
    <property type="entry name" value="FLAVOPROTEIN OXYGENASE"/>
    <property type="match status" value="1"/>
</dbReference>
<dbReference type="STRING" id="1073423.SAMN04488700_1326"/>
<name>A0A1X7N3M1_9LACT</name>
<evidence type="ECO:0000313" key="7">
    <source>
        <dbReference type="Proteomes" id="UP000193435"/>
    </source>
</evidence>
<evidence type="ECO:0000313" key="6">
    <source>
        <dbReference type="EMBL" id="SMH31957.1"/>
    </source>
</evidence>
<evidence type="ECO:0000256" key="2">
    <source>
        <dbReference type="ARBA" id="ARBA00022630"/>
    </source>
</evidence>
<dbReference type="EMBL" id="FXBJ01000002">
    <property type="protein sequence ID" value="SMH31957.1"/>
    <property type="molecule type" value="Genomic_DNA"/>
</dbReference>
<protein>
    <submittedName>
        <fullName evidence="6">NADH-FMN oxidoreductase RutF, flavin reductase (DIM6/NTAB) family</fullName>
    </submittedName>
</protein>
<dbReference type="SMART" id="SM00903">
    <property type="entry name" value="Flavin_Reduct"/>
    <property type="match status" value="1"/>
</dbReference>
<evidence type="ECO:0000256" key="1">
    <source>
        <dbReference type="ARBA" id="ARBA00001917"/>
    </source>
</evidence>
<evidence type="ECO:0000256" key="3">
    <source>
        <dbReference type="ARBA" id="ARBA00022643"/>
    </source>
</evidence>
<dbReference type="Gene3D" id="2.30.110.10">
    <property type="entry name" value="Electron Transport, Fmn-binding Protein, Chain A"/>
    <property type="match status" value="1"/>
</dbReference>
<proteinExistence type="inferred from homology"/>
<dbReference type="Pfam" id="PF01613">
    <property type="entry name" value="Flavin_Reduct"/>
    <property type="match status" value="1"/>
</dbReference>
<dbReference type="PANTHER" id="PTHR33798:SF5">
    <property type="entry name" value="FLAVIN REDUCTASE LIKE DOMAIN-CONTAINING PROTEIN"/>
    <property type="match status" value="1"/>
</dbReference>
<comment type="similarity">
    <text evidence="4">Belongs to the flavoredoxin family.</text>
</comment>
<comment type="cofactor">
    <cofactor evidence="1">
        <name>FMN</name>
        <dbReference type="ChEBI" id="CHEBI:58210"/>
    </cofactor>
</comment>
<organism evidence="6 7">
    <name type="scientific">Carnobacterium iners</name>
    <dbReference type="NCBI Taxonomy" id="1073423"/>
    <lineage>
        <taxon>Bacteria</taxon>
        <taxon>Bacillati</taxon>
        <taxon>Bacillota</taxon>
        <taxon>Bacilli</taxon>
        <taxon>Lactobacillales</taxon>
        <taxon>Carnobacteriaceae</taxon>
        <taxon>Carnobacterium</taxon>
    </lineage>
</organism>
<accession>A0A1X7N3M1</accession>
<evidence type="ECO:0000256" key="4">
    <source>
        <dbReference type="ARBA" id="ARBA00038054"/>
    </source>
</evidence>